<protein>
    <submittedName>
        <fullName evidence="2">Uncharacterized protein</fullName>
    </submittedName>
</protein>
<proteinExistence type="predicted"/>
<keyword evidence="3" id="KW-1185">Reference proteome</keyword>
<feature type="region of interest" description="Disordered" evidence="1">
    <location>
        <begin position="199"/>
        <end position="264"/>
    </location>
</feature>
<evidence type="ECO:0000256" key="1">
    <source>
        <dbReference type="SAM" id="MobiDB-lite"/>
    </source>
</evidence>
<dbReference type="AlphaFoldDB" id="A0A086ZGE4"/>
<accession>A0A086ZGE4</accession>
<dbReference type="RefSeq" id="WP_033521313.1">
    <property type="nucleotide sequence ID" value="NZ_JDUS01000006.1"/>
</dbReference>
<organism evidence="2 3">
    <name type="scientific">Bifidobacterium bohemicum DSM 22767</name>
    <dbReference type="NCBI Taxonomy" id="1437606"/>
    <lineage>
        <taxon>Bacteria</taxon>
        <taxon>Bacillati</taxon>
        <taxon>Actinomycetota</taxon>
        <taxon>Actinomycetes</taxon>
        <taxon>Bifidobacteriales</taxon>
        <taxon>Bifidobacteriaceae</taxon>
        <taxon>Bifidobacterium</taxon>
    </lineage>
</organism>
<feature type="compositionally biased region" description="Polar residues" evidence="1">
    <location>
        <begin position="247"/>
        <end position="264"/>
    </location>
</feature>
<comment type="caution">
    <text evidence="2">The sequence shown here is derived from an EMBL/GenBank/DDBJ whole genome shotgun (WGS) entry which is preliminary data.</text>
</comment>
<dbReference type="EMBL" id="JGYP01000002">
    <property type="protein sequence ID" value="KFI45594.1"/>
    <property type="molecule type" value="Genomic_DNA"/>
</dbReference>
<dbReference type="OrthoDB" id="3227458at2"/>
<evidence type="ECO:0000313" key="3">
    <source>
        <dbReference type="Proteomes" id="UP000029096"/>
    </source>
</evidence>
<name>A0A086ZGE4_9BIFI</name>
<dbReference type="STRING" id="1437606.BBOH_0994"/>
<sequence length="391" mass="42873">MTTTLHTIGAPSWVEKTFSDYPRTCTASTDNHVARQWTIKHDDGLAPVTDLKDSEAIWIAPESLIALNAWRQRHHLSPLDLESPSANWLSGLGPALTGRAVITTTASDIRSWTEIPSILGPRPWSQLSQGRVSEFRAARRNFHQLQMALTSAPANASITLSGHIPTITEEWCVIINHGMAVAASGYCVHQSAEACHAHTAHQTDKSTHASAGPTAPPETKNQTEQADTRANADESNLTNSNKKHDGSNNVTTAQLSIGRNNNPEFNPLESHDILTVFDGARFHEQYREPAIKMAQIAAMTSGLNRASIIVAFAAGRPHIIEADPLWCTAPYPFESDGEITAFLSAIAGCRMNNDNDHEQQTRNHSPESTVTAYEPDAWMLFHNQKRYAGYS</sequence>
<dbReference type="Proteomes" id="UP000029096">
    <property type="component" value="Unassembled WGS sequence"/>
</dbReference>
<gene>
    <name evidence="2" type="ORF">BBOH_0994</name>
</gene>
<reference evidence="2 3" key="1">
    <citation type="submission" date="2014-03" db="EMBL/GenBank/DDBJ databases">
        <title>Genomics of Bifidobacteria.</title>
        <authorList>
            <person name="Ventura M."/>
            <person name="Milani C."/>
            <person name="Lugli G.A."/>
        </authorList>
    </citation>
    <scope>NUCLEOTIDE SEQUENCE [LARGE SCALE GENOMIC DNA]</scope>
    <source>
        <strain evidence="2 3">DSM 22767</strain>
    </source>
</reference>
<dbReference type="eggNOG" id="ENOG5032KNB">
    <property type="taxonomic scope" value="Bacteria"/>
</dbReference>
<evidence type="ECO:0000313" key="2">
    <source>
        <dbReference type="EMBL" id="KFI45594.1"/>
    </source>
</evidence>